<accession>A0ACC0M893</accession>
<proteinExistence type="predicted"/>
<organism evidence="1 2">
    <name type="scientific">Rhododendron molle</name>
    <name type="common">Chinese azalea</name>
    <name type="synonym">Azalea mollis</name>
    <dbReference type="NCBI Taxonomy" id="49168"/>
    <lineage>
        <taxon>Eukaryota</taxon>
        <taxon>Viridiplantae</taxon>
        <taxon>Streptophyta</taxon>
        <taxon>Embryophyta</taxon>
        <taxon>Tracheophyta</taxon>
        <taxon>Spermatophyta</taxon>
        <taxon>Magnoliopsida</taxon>
        <taxon>eudicotyledons</taxon>
        <taxon>Gunneridae</taxon>
        <taxon>Pentapetalae</taxon>
        <taxon>asterids</taxon>
        <taxon>Ericales</taxon>
        <taxon>Ericaceae</taxon>
        <taxon>Ericoideae</taxon>
        <taxon>Rhodoreae</taxon>
        <taxon>Rhododendron</taxon>
    </lineage>
</organism>
<evidence type="ECO:0000313" key="1">
    <source>
        <dbReference type="EMBL" id="KAI8537228.1"/>
    </source>
</evidence>
<dbReference type="EMBL" id="CM046396">
    <property type="protein sequence ID" value="KAI8537228.1"/>
    <property type="molecule type" value="Genomic_DNA"/>
</dbReference>
<evidence type="ECO:0000313" key="2">
    <source>
        <dbReference type="Proteomes" id="UP001062846"/>
    </source>
</evidence>
<name>A0ACC0M893_RHOML</name>
<reference evidence="1" key="1">
    <citation type="submission" date="2022-02" db="EMBL/GenBank/DDBJ databases">
        <title>Plant Genome Project.</title>
        <authorList>
            <person name="Zhang R.-G."/>
        </authorList>
    </citation>
    <scope>NUCLEOTIDE SEQUENCE</scope>
    <source>
        <strain evidence="1">AT1</strain>
    </source>
</reference>
<protein>
    <submittedName>
        <fullName evidence="1">Uncharacterized protein</fullName>
    </submittedName>
</protein>
<sequence length="84" mass="9503">MVKRKHVVRNTDYRSMLRVLCKIKKVDTVIEVLQVMNSGGYCPPKKVYSDILKGIAATGLREEAVQLQQKLIALNVLKEEAAFD</sequence>
<keyword evidence="2" id="KW-1185">Reference proteome</keyword>
<gene>
    <name evidence="1" type="ORF">RHMOL_Rhmol09G0008100</name>
</gene>
<dbReference type="Proteomes" id="UP001062846">
    <property type="component" value="Chromosome 9"/>
</dbReference>
<comment type="caution">
    <text evidence="1">The sequence shown here is derived from an EMBL/GenBank/DDBJ whole genome shotgun (WGS) entry which is preliminary data.</text>
</comment>